<evidence type="ECO:0000313" key="2">
    <source>
        <dbReference type="Proteomes" id="UP000252519"/>
    </source>
</evidence>
<accession>A0A368FFT0</accession>
<keyword evidence="2" id="KW-1185">Reference proteome</keyword>
<dbReference type="AlphaFoldDB" id="A0A368FFT0"/>
<evidence type="ECO:0000313" key="1">
    <source>
        <dbReference type="EMBL" id="RCN29685.1"/>
    </source>
</evidence>
<comment type="caution">
    <text evidence="1">The sequence shown here is derived from an EMBL/GenBank/DDBJ whole genome shotgun (WGS) entry which is preliminary data.</text>
</comment>
<protein>
    <submittedName>
        <fullName evidence="1">Uncharacterized protein</fullName>
    </submittedName>
</protein>
<gene>
    <name evidence="1" type="ORF">ANCCAN_24556</name>
</gene>
<reference evidence="1 2" key="1">
    <citation type="submission" date="2014-10" db="EMBL/GenBank/DDBJ databases">
        <title>Draft genome of the hookworm Ancylostoma caninum.</title>
        <authorList>
            <person name="Mitreva M."/>
        </authorList>
    </citation>
    <scope>NUCLEOTIDE SEQUENCE [LARGE SCALE GENOMIC DNA]</scope>
    <source>
        <strain evidence="1 2">Baltimore</strain>
    </source>
</reference>
<proteinExistence type="predicted"/>
<organism evidence="1 2">
    <name type="scientific">Ancylostoma caninum</name>
    <name type="common">Dog hookworm</name>
    <dbReference type="NCBI Taxonomy" id="29170"/>
    <lineage>
        <taxon>Eukaryota</taxon>
        <taxon>Metazoa</taxon>
        <taxon>Ecdysozoa</taxon>
        <taxon>Nematoda</taxon>
        <taxon>Chromadorea</taxon>
        <taxon>Rhabditida</taxon>
        <taxon>Rhabditina</taxon>
        <taxon>Rhabditomorpha</taxon>
        <taxon>Strongyloidea</taxon>
        <taxon>Ancylostomatidae</taxon>
        <taxon>Ancylostomatinae</taxon>
        <taxon>Ancylostoma</taxon>
    </lineage>
</organism>
<name>A0A368FFT0_ANCCA</name>
<sequence>MGSPPNPLCDFCGFVNGSCFRTEYFTMRRIRCGGDTVHSFVVFSVSNLIFISA</sequence>
<dbReference type="EMBL" id="JOJR01001823">
    <property type="protein sequence ID" value="RCN29685.1"/>
    <property type="molecule type" value="Genomic_DNA"/>
</dbReference>
<dbReference type="Proteomes" id="UP000252519">
    <property type="component" value="Unassembled WGS sequence"/>
</dbReference>